<evidence type="ECO:0000313" key="3">
    <source>
        <dbReference type="Proteomes" id="UP001611263"/>
    </source>
</evidence>
<dbReference type="EMBL" id="JBIRUQ010000003">
    <property type="protein sequence ID" value="MFI1461960.1"/>
    <property type="molecule type" value="Genomic_DNA"/>
</dbReference>
<evidence type="ECO:0000313" key="2">
    <source>
        <dbReference type="EMBL" id="MFI1461960.1"/>
    </source>
</evidence>
<reference evidence="2 3" key="1">
    <citation type="submission" date="2024-10" db="EMBL/GenBank/DDBJ databases">
        <title>The Natural Products Discovery Center: Release of the First 8490 Sequenced Strains for Exploring Actinobacteria Biosynthetic Diversity.</title>
        <authorList>
            <person name="Kalkreuter E."/>
            <person name="Kautsar S.A."/>
            <person name="Yang D."/>
            <person name="Bader C.D."/>
            <person name="Teijaro C.N."/>
            <person name="Fluegel L."/>
            <person name="Davis C.M."/>
            <person name="Simpson J.R."/>
            <person name="Lauterbach L."/>
            <person name="Steele A.D."/>
            <person name="Gui C."/>
            <person name="Meng S."/>
            <person name="Li G."/>
            <person name="Viehrig K."/>
            <person name="Ye F."/>
            <person name="Su P."/>
            <person name="Kiefer A.F."/>
            <person name="Nichols A."/>
            <person name="Cepeda A.J."/>
            <person name="Yan W."/>
            <person name="Fan B."/>
            <person name="Jiang Y."/>
            <person name="Adhikari A."/>
            <person name="Zheng C.-J."/>
            <person name="Schuster L."/>
            <person name="Cowan T.M."/>
            <person name="Smanski M.J."/>
            <person name="Chevrette M.G."/>
            <person name="De Carvalho L.P.S."/>
            <person name="Shen B."/>
        </authorList>
    </citation>
    <scope>NUCLEOTIDE SEQUENCE [LARGE SCALE GENOMIC DNA]</scope>
    <source>
        <strain evidence="2 3">NPDC020568</strain>
    </source>
</reference>
<accession>A0ABW7TRP6</accession>
<sequence>MDWEDFSEGVDPDGVLRATAAD</sequence>
<feature type="compositionally biased region" description="Acidic residues" evidence="1">
    <location>
        <begin position="1"/>
        <end position="11"/>
    </location>
</feature>
<dbReference type="GeneID" id="94486569"/>
<comment type="caution">
    <text evidence="2">The sequence shown here is derived from an EMBL/GenBank/DDBJ whole genome shotgun (WGS) entry which is preliminary data.</text>
</comment>
<organism evidence="2 3">
    <name type="scientific">Nocardia carnea</name>
    <dbReference type="NCBI Taxonomy" id="37328"/>
    <lineage>
        <taxon>Bacteria</taxon>
        <taxon>Bacillati</taxon>
        <taxon>Actinomycetota</taxon>
        <taxon>Actinomycetes</taxon>
        <taxon>Mycobacteriales</taxon>
        <taxon>Nocardiaceae</taxon>
        <taxon>Nocardia</taxon>
    </lineage>
</organism>
<dbReference type="RefSeq" id="WP_373280856.1">
    <property type="nucleotide sequence ID" value="NZ_JBIRUQ010000003.1"/>
</dbReference>
<dbReference type="Proteomes" id="UP001611263">
    <property type="component" value="Unassembled WGS sequence"/>
</dbReference>
<gene>
    <name evidence="2" type="ORF">ACH4WX_14715</name>
</gene>
<evidence type="ECO:0000256" key="1">
    <source>
        <dbReference type="SAM" id="MobiDB-lite"/>
    </source>
</evidence>
<feature type="region of interest" description="Disordered" evidence="1">
    <location>
        <begin position="1"/>
        <end position="22"/>
    </location>
</feature>
<keyword evidence="3" id="KW-1185">Reference proteome</keyword>
<name>A0ABW7TRP6_9NOCA</name>
<protein>
    <submittedName>
        <fullName evidence="2">Uncharacterized protein</fullName>
    </submittedName>
</protein>
<proteinExistence type="predicted"/>